<sequence length="29" mass="3426">MPKILKALPKNSLPNWVQCSRYKNHNLMT</sequence>
<dbReference type="EMBL" id="CAJVCH010570490">
    <property type="protein sequence ID" value="CAG7835045.1"/>
    <property type="molecule type" value="Genomic_DNA"/>
</dbReference>
<evidence type="ECO:0000313" key="1">
    <source>
        <dbReference type="EMBL" id="CAG7835045.1"/>
    </source>
</evidence>
<comment type="caution">
    <text evidence="1">The sequence shown here is derived from an EMBL/GenBank/DDBJ whole genome shotgun (WGS) entry which is preliminary data.</text>
</comment>
<organism evidence="1 2">
    <name type="scientific">Allacma fusca</name>
    <dbReference type="NCBI Taxonomy" id="39272"/>
    <lineage>
        <taxon>Eukaryota</taxon>
        <taxon>Metazoa</taxon>
        <taxon>Ecdysozoa</taxon>
        <taxon>Arthropoda</taxon>
        <taxon>Hexapoda</taxon>
        <taxon>Collembola</taxon>
        <taxon>Symphypleona</taxon>
        <taxon>Sminthuridae</taxon>
        <taxon>Allacma</taxon>
    </lineage>
</organism>
<name>A0A8J2LK73_9HEXA</name>
<dbReference type="Proteomes" id="UP000708208">
    <property type="component" value="Unassembled WGS sequence"/>
</dbReference>
<evidence type="ECO:0000313" key="2">
    <source>
        <dbReference type="Proteomes" id="UP000708208"/>
    </source>
</evidence>
<feature type="non-terminal residue" evidence="1">
    <location>
        <position position="1"/>
    </location>
</feature>
<accession>A0A8J2LK73</accession>
<reference evidence="1" key="1">
    <citation type="submission" date="2021-06" db="EMBL/GenBank/DDBJ databases">
        <authorList>
            <person name="Hodson N. C."/>
            <person name="Mongue J. A."/>
            <person name="Jaron S. K."/>
        </authorList>
    </citation>
    <scope>NUCLEOTIDE SEQUENCE</scope>
</reference>
<gene>
    <name evidence="1" type="ORF">AFUS01_LOCUS44471</name>
</gene>
<dbReference type="AlphaFoldDB" id="A0A8J2LK73"/>
<keyword evidence="2" id="KW-1185">Reference proteome</keyword>
<protein>
    <submittedName>
        <fullName evidence="1">Uncharacterized protein</fullName>
    </submittedName>
</protein>
<proteinExistence type="predicted"/>